<reference evidence="2" key="1">
    <citation type="submission" date="2020-06" db="EMBL/GenBank/DDBJ databases">
        <authorList>
            <person name="Li T."/>
            <person name="Hu X."/>
            <person name="Zhang T."/>
            <person name="Song X."/>
            <person name="Zhang H."/>
            <person name="Dai N."/>
            <person name="Sheng W."/>
            <person name="Hou X."/>
            <person name="Wei L."/>
        </authorList>
    </citation>
    <scope>NUCLEOTIDE SEQUENCE</scope>
    <source>
        <strain evidence="2">KEN1</strain>
        <tissue evidence="2">Leaf</tissue>
    </source>
</reference>
<organism evidence="2">
    <name type="scientific">Sesamum latifolium</name>
    <dbReference type="NCBI Taxonomy" id="2727402"/>
    <lineage>
        <taxon>Eukaryota</taxon>
        <taxon>Viridiplantae</taxon>
        <taxon>Streptophyta</taxon>
        <taxon>Embryophyta</taxon>
        <taxon>Tracheophyta</taxon>
        <taxon>Spermatophyta</taxon>
        <taxon>Magnoliopsida</taxon>
        <taxon>eudicotyledons</taxon>
        <taxon>Gunneridae</taxon>
        <taxon>Pentapetalae</taxon>
        <taxon>asterids</taxon>
        <taxon>lamiids</taxon>
        <taxon>Lamiales</taxon>
        <taxon>Pedaliaceae</taxon>
        <taxon>Sesamum</taxon>
    </lineage>
</organism>
<reference evidence="2" key="2">
    <citation type="journal article" date="2024" name="Plant">
        <title>Genomic evolution and insights into agronomic trait innovations of Sesamum species.</title>
        <authorList>
            <person name="Miao H."/>
            <person name="Wang L."/>
            <person name="Qu L."/>
            <person name="Liu H."/>
            <person name="Sun Y."/>
            <person name="Le M."/>
            <person name="Wang Q."/>
            <person name="Wei S."/>
            <person name="Zheng Y."/>
            <person name="Lin W."/>
            <person name="Duan Y."/>
            <person name="Cao H."/>
            <person name="Xiong S."/>
            <person name="Wang X."/>
            <person name="Wei L."/>
            <person name="Li C."/>
            <person name="Ma Q."/>
            <person name="Ju M."/>
            <person name="Zhao R."/>
            <person name="Li G."/>
            <person name="Mu C."/>
            <person name="Tian Q."/>
            <person name="Mei H."/>
            <person name="Zhang T."/>
            <person name="Gao T."/>
            <person name="Zhang H."/>
        </authorList>
    </citation>
    <scope>NUCLEOTIDE SEQUENCE</scope>
    <source>
        <strain evidence="2">KEN1</strain>
    </source>
</reference>
<evidence type="ECO:0008006" key="3">
    <source>
        <dbReference type="Google" id="ProtNLM"/>
    </source>
</evidence>
<accession>A0AAW2Y5U4</accession>
<proteinExistence type="predicted"/>
<gene>
    <name evidence="2" type="ORF">Slati_0006200</name>
</gene>
<comment type="caution">
    <text evidence="2">The sequence shown here is derived from an EMBL/GenBank/DDBJ whole genome shotgun (WGS) entry which is preliminary data.</text>
</comment>
<feature type="region of interest" description="Disordered" evidence="1">
    <location>
        <begin position="60"/>
        <end position="90"/>
    </location>
</feature>
<protein>
    <recommendedName>
        <fullName evidence="3">Retrotransposon gag domain-containing protein</fullName>
    </recommendedName>
</protein>
<dbReference type="AlphaFoldDB" id="A0AAW2Y5U4"/>
<dbReference type="EMBL" id="JACGWN010000001">
    <property type="protein sequence ID" value="KAL0461186.1"/>
    <property type="molecule type" value="Genomic_DNA"/>
</dbReference>
<evidence type="ECO:0000256" key="1">
    <source>
        <dbReference type="SAM" id="MobiDB-lite"/>
    </source>
</evidence>
<sequence>MAQGVLAQPTYEGALDLRWPKPKGLIIKPTQYRKRRPNIQPNKESLAPARVAILADVEAPEEEAKEAVPAPVPPTGRRLEAPAPVPKEGLQDVQHQIGGAPEDERLGIPFTEAVMTNELPMNWPTPAIAEYDGTTDPVEHLAHFENATLLHRYTNGIKCRVFVTTFARAAQQWFNQLPTGQRTLERISADVQHCCPGGAFDNQEVKASAFSQGLLDGDFFKSLAKKPISKFDALLARAAKYINMEDAQATKKKSRGEKRK</sequence>
<name>A0AAW2Y5U4_9LAMI</name>
<evidence type="ECO:0000313" key="2">
    <source>
        <dbReference type="EMBL" id="KAL0461186.1"/>
    </source>
</evidence>